<dbReference type="EMBL" id="MUAI01000054">
    <property type="protein sequence ID" value="OOR03210.1"/>
    <property type="molecule type" value="Genomic_DNA"/>
</dbReference>
<gene>
    <name evidence="2" type="ORF">BW900_28345</name>
</gene>
<evidence type="ECO:0000313" key="2">
    <source>
        <dbReference type="EMBL" id="OOR03210.1"/>
    </source>
</evidence>
<evidence type="ECO:0000313" key="3">
    <source>
        <dbReference type="Proteomes" id="UP000190696"/>
    </source>
</evidence>
<accession>A0A1S9SZV4</accession>
<organism evidence="2 3">
    <name type="scientific">Bacillus mycoides</name>
    <dbReference type="NCBI Taxonomy" id="1405"/>
    <lineage>
        <taxon>Bacteria</taxon>
        <taxon>Bacillati</taxon>
        <taxon>Bacillota</taxon>
        <taxon>Bacilli</taxon>
        <taxon>Bacillales</taxon>
        <taxon>Bacillaceae</taxon>
        <taxon>Bacillus</taxon>
        <taxon>Bacillus cereus group</taxon>
    </lineage>
</organism>
<comment type="caution">
    <text evidence="2">The sequence shown here is derived from an EMBL/GenBank/DDBJ whole genome shotgun (WGS) entry which is preliminary data.</text>
</comment>
<protein>
    <recommendedName>
        <fullName evidence="4">Lipoprotein</fullName>
    </recommendedName>
</protein>
<feature type="chain" id="PRO_5038793603" description="Lipoprotein" evidence="1">
    <location>
        <begin position="24"/>
        <end position="73"/>
    </location>
</feature>
<dbReference type="RefSeq" id="WP_078177248.1">
    <property type="nucleotide sequence ID" value="NZ_JBNTPB010000041.1"/>
</dbReference>
<feature type="signal peptide" evidence="1">
    <location>
        <begin position="1"/>
        <end position="23"/>
    </location>
</feature>
<dbReference type="PROSITE" id="PS51257">
    <property type="entry name" value="PROKAR_LIPOPROTEIN"/>
    <property type="match status" value="1"/>
</dbReference>
<evidence type="ECO:0008006" key="4">
    <source>
        <dbReference type="Google" id="ProtNLM"/>
    </source>
</evidence>
<keyword evidence="1" id="KW-0732">Signal</keyword>
<proteinExistence type="predicted"/>
<reference evidence="2 3" key="1">
    <citation type="submission" date="2017-01" db="EMBL/GenBank/DDBJ databases">
        <title>Bacillus cereus isolates.</title>
        <authorList>
            <person name="Beno S.M."/>
        </authorList>
    </citation>
    <scope>NUCLEOTIDE SEQUENCE [LARGE SCALE GENOMIC DNA]</scope>
    <source>
        <strain evidence="2 3">FSL W7-1108</strain>
    </source>
</reference>
<dbReference type="Proteomes" id="UP000190696">
    <property type="component" value="Unassembled WGS sequence"/>
</dbReference>
<name>A0A1S9SZV4_BACMY</name>
<evidence type="ECO:0000256" key="1">
    <source>
        <dbReference type="SAM" id="SignalP"/>
    </source>
</evidence>
<sequence>MRKKNFGNLFVCLVIILGLSACQNYNGEYVQWGDTAENVDIDKLERNDIPYKIKDNKVYIPEDAFDKATYCCT</sequence>
<dbReference type="AlphaFoldDB" id="A0A1S9SZV4"/>